<dbReference type="InterPro" id="IPR052380">
    <property type="entry name" value="Viral_DNA_packaging_terminase"/>
</dbReference>
<comment type="caution">
    <text evidence="3">The sequence shown here is derived from an EMBL/GenBank/DDBJ whole genome shotgun (WGS) entry which is preliminary data.</text>
</comment>
<dbReference type="AlphaFoldDB" id="A0A5D9C3B8"/>
<feature type="domain" description="Phage terminase large subunit C-terminal" evidence="2">
    <location>
        <begin position="334"/>
        <end position="424"/>
    </location>
</feature>
<feature type="domain" description="Phage terminase large subunit N-terminal" evidence="1">
    <location>
        <begin position="25"/>
        <end position="219"/>
    </location>
</feature>
<evidence type="ECO:0000313" key="4">
    <source>
        <dbReference type="Proteomes" id="UP000322077"/>
    </source>
</evidence>
<dbReference type="PANTHER" id="PTHR39184">
    <property type="match status" value="1"/>
</dbReference>
<dbReference type="RefSeq" id="WP_149522760.1">
    <property type="nucleotide sequence ID" value="NZ_VTOU01000003.1"/>
</dbReference>
<dbReference type="EMBL" id="VTOU01000003">
    <property type="protein sequence ID" value="TZG25953.1"/>
    <property type="molecule type" value="Genomic_DNA"/>
</dbReference>
<dbReference type="InterPro" id="IPR035412">
    <property type="entry name" value="Terminase_L_N"/>
</dbReference>
<dbReference type="NCBIfam" id="TIGR01547">
    <property type="entry name" value="phage_term_2"/>
    <property type="match status" value="1"/>
</dbReference>
<evidence type="ECO:0000313" key="3">
    <source>
        <dbReference type="EMBL" id="TZG25953.1"/>
    </source>
</evidence>
<accession>A0A5D9C3B8</accession>
<dbReference type="Proteomes" id="UP000322077">
    <property type="component" value="Unassembled WGS sequence"/>
</dbReference>
<dbReference type="Gene3D" id="3.40.50.300">
    <property type="entry name" value="P-loop containing nucleotide triphosphate hydrolases"/>
    <property type="match status" value="1"/>
</dbReference>
<dbReference type="InterPro" id="IPR035413">
    <property type="entry name" value="Terminase_L_C"/>
</dbReference>
<dbReference type="InterPro" id="IPR006437">
    <property type="entry name" value="Phage_terminase_lsu"/>
</dbReference>
<reference evidence="3 4" key="1">
    <citation type="submission" date="2019-08" db="EMBL/GenBank/DDBJ databases">
        <authorList>
            <person name="Wang G."/>
            <person name="Xu Z."/>
        </authorList>
    </citation>
    <scope>NUCLEOTIDE SEQUENCE [LARGE SCALE GENOMIC DNA]</scope>
    <source>
        <strain evidence="3 4">ZX</strain>
    </source>
</reference>
<protein>
    <submittedName>
        <fullName evidence="3">PBSX family phage terminase large subunit</fullName>
    </submittedName>
</protein>
<dbReference type="Pfam" id="PF17288">
    <property type="entry name" value="Terminase_3C"/>
    <property type="match status" value="1"/>
</dbReference>
<keyword evidence="4" id="KW-1185">Reference proteome</keyword>
<dbReference type="InterPro" id="IPR027417">
    <property type="entry name" value="P-loop_NTPase"/>
</dbReference>
<evidence type="ECO:0000259" key="1">
    <source>
        <dbReference type="Pfam" id="PF04466"/>
    </source>
</evidence>
<evidence type="ECO:0000259" key="2">
    <source>
        <dbReference type="Pfam" id="PF17288"/>
    </source>
</evidence>
<gene>
    <name evidence="3" type="ORF">FYJ91_13335</name>
</gene>
<dbReference type="Pfam" id="PF04466">
    <property type="entry name" value="Terminase_3"/>
    <property type="match status" value="1"/>
</dbReference>
<name>A0A5D9C3B8_9SPHN</name>
<sequence>MITVNLPAWAQWLDVPLAPDRLPVRHRVLLGGRGGGKSWTIAHKLVERAIRNPERILCTREYQNSIRDSSKRLIEDVIDRMQLGARGSGFFTVTDKEIRGQNGSRFVFMGLNGKDSAIKSLEGFTLVWVEEAAAVAQASIEALVPTIRRERSEIWWSYNPRYRHDPVDMMFRGGTIQPPGSIVQIVKWSDNPWFPIVLHREMEFDRQRDPEKHMHVWEGQYVERSEARVFHRWKVHAFDEPDDALHRFGADWGFAKDPTVLVRCFIGRWAGEPYNSDIIADQKGDHLFVDDEAYKVGCAIDETPALFAGFDHLRPARWQNGFLHPGITGAASYQITADSARPETIDFMRKRGFNISPAIKGPGSVEDGIAFLKSFDIVVHPRCRHLIDELVLYSWASDRHTGEILNKLSDKNNHVIDALRYALEGARKASRPDFQGYSTGRSIMFDIPGYLPSRWSEVHPDLRAHRSVIGDLFR</sequence>
<proteinExistence type="predicted"/>
<organism evidence="3 4">
    <name type="scientific">Sphingomonas montanisoli</name>
    <dbReference type="NCBI Taxonomy" id="2606412"/>
    <lineage>
        <taxon>Bacteria</taxon>
        <taxon>Pseudomonadati</taxon>
        <taxon>Pseudomonadota</taxon>
        <taxon>Alphaproteobacteria</taxon>
        <taxon>Sphingomonadales</taxon>
        <taxon>Sphingomonadaceae</taxon>
        <taxon>Sphingomonas</taxon>
    </lineage>
</organism>
<dbReference type="PANTHER" id="PTHR39184:SF1">
    <property type="entry name" value="PBSX PHAGE TERMINASE LARGE SUBUNIT"/>
    <property type="match status" value="1"/>
</dbReference>
<dbReference type="Gene3D" id="3.30.420.280">
    <property type="match status" value="1"/>
</dbReference>